<feature type="compositionally biased region" description="Low complexity" evidence="3">
    <location>
        <begin position="90"/>
        <end position="107"/>
    </location>
</feature>
<dbReference type="EMBL" id="BLLG01000002">
    <property type="protein sequence ID" value="GFH34774.1"/>
    <property type="molecule type" value="Genomic_DNA"/>
</dbReference>
<dbReference type="RefSeq" id="WP_173262211.1">
    <property type="nucleotide sequence ID" value="NZ_BLLG01000002.1"/>
</dbReference>
<gene>
    <name evidence="7" type="ORF">SCWH03_09880</name>
</gene>
<dbReference type="InterPro" id="IPR045865">
    <property type="entry name" value="ACT-like_dom_sf"/>
</dbReference>
<dbReference type="GO" id="GO:0016747">
    <property type="term" value="F:acyltransferase activity, transferring groups other than amino-acyl groups"/>
    <property type="evidence" value="ECO:0007669"/>
    <property type="project" value="InterPro"/>
</dbReference>
<evidence type="ECO:0000256" key="4">
    <source>
        <dbReference type="SAM" id="Phobius"/>
    </source>
</evidence>
<dbReference type="InterPro" id="IPR002912">
    <property type="entry name" value="ACT_dom"/>
</dbReference>
<evidence type="ECO:0000259" key="6">
    <source>
        <dbReference type="PROSITE" id="PS51671"/>
    </source>
</evidence>
<reference evidence="7 8" key="1">
    <citation type="submission" date="2020-02" db="EMBL/GenBank/DDBJ databases">
        <title>Whole Genome Shotgun Sequence of Streptomyces sp. strain CWH03.</title>
        <authorList>
            <person name="Dohra H."/>
            <person name="Kodani S."/>
            <person name="Yamamura H."/>
        </authorList>
    </citation>
    <scope>NUCLEOTIDE SEQUENCE [LARGE SCALE GENOMIC DNA]</scope>
    <source>
        <strain evidence="7 8">CWH03</strain>
    </source>
</reference>
<accession>A0A6A0AS52</accession>
<organism evidence="7 8">
    <name type="scientific">Streptomyces pacificus</name>
    <dbReference type="NCBI Taxonomy" id="2705029"/>
    <lineage>
        <taxon>Bacteria</taxon>
        <taxon>Bacillati</taxon>
        <taxon>Actinomycetota</taxon>
        <taxon>Actinomycetes</taxon>
        <taxon>Kitasatosporales</taxon>
        <taxon>Streptomycetaceae</taxon>
        <taxon>Streptomyces</taxon>
    </lineage>
</organism>
<sequence length="488" mass="51698">MTDVNSATRIRRHHWRRDLVELAALFTAVAVADALANLIAHGPDGPYLLAASAVTLVATAAFHTWWARRHSHAPPAADTGGPGGAGGEAAGAPATTGPSGTRGPSPETALWRMRSTVRDEPGSLAALCGALARHRVDILTLQTHPLADGTVDEFLLRAPAALRAEEITRAVSSAGGGGTWIERADAHDLVDPPTRLLGLATRTALDAAELPLALRQLLGRCTIRSRPAETLGARPGGGQVPEEGVLDETVIRLRDPNGGTITIERPCPPFTPTEYARARALVELDARLGPRVPRAHDVLTLPEGNEITVRRADQGDVDAARAMHDRCSARTLRSRYHGPVADADRYLNHLLSPRFGRTLAVETAAGRIVALGHLLWDGDETEVALLVEDEWQRRGIGAELLGRLVALAVESGCGNVYAVTQSSNTGMVAAMRRLGLPLDYQIEEGTLVISARLNAAPACSGLPRDASCALPPERGTGPERSRPGHAGR</sequence>
<feature type="domain" description="N-acetyltransferase" evidence="5">
    <location>
        <begin position="307"/>
        <end position="456"/>
    </location>
</feature>
<keyword evidence="4" id="KW-0812">Transmembrane</keyword>
<dbReference type="AlphaFoldDB" id="A0A6A0AS52"/>
<dbReference type="Gene3D" id="3.30.70.260">
    <property type="match status" value="1"/>
</dbReference>
<evidence type="ECO:0000256" key="3">
    <source>
        <dbReference type="SAM" id="MobiDB-lite"/>
    </source>
</evidence>
<dbReference type="CDD" id="cd04301">
    <property type="entry name" value="NAT_SF"/>
    <property type="match status" value="1"/>
</dbReference>
<dbReference type="PROSITE" id="PS51186">
    <property type="entry name" value="GNAT"/>
    <property type="match status" value="1"/>
</dbReference>
<dbReference type="PROSITE" id="PS51671">
    <property type="entry name" value="ACT"/>
    <property type="match status" value="1"/>
</dbReference>
<dbReference type="InterPro" id="IPR000182">
    <property type="entry name" value="GNAT_dom"/>
</dbReference>
<dbReference type="SUPFAM" id="SSF55021">
    <property type="entry name" value="ACT-like"/>
    <property type="match status" value="1"/>
</dbReference>
<feature type="domain" description="ACT" evidence="6">
    <location>
        <begin position="112"/>
        <end position="186"/>
    </location>
</feature>
<evidence type="ECO:0000259" key="5">
    <source>
        <dbReference type="PROSITE" id="PS51186"/>
    </source>
</evidence>
<feature type="region of interest" description="Disordered" evidence="3">
    <location>
        <begin position="467"/>
        <end position="488"/>
    </location>
</feature>
<keyword evidence="4" id="KW-0472">Membrane</keyword>
<dbReference type="Pfam" id="PF00583">
    <property type="entry name" value="Acetyltransf_1"/>
    <property type="match status" value="1"/>
</dbReference>
<keyword evidence="4" id="KW-1133">Transmembrane helix</keyword>
<evidence type="ECO:0000313" key="7">
    <source>
        <dbReference type="EMBL" id="GFH34774.1"/>
    </source>
</evidence>
<dbReference type="InterPro" id="IPR050832">
    <property type="entry name" value="Bact_Acetyltransf"/>
</dbReference>
<protein>
    <submittedName>
        <fullName evidence="7">GNAT family N-acetyltransferase</fullName>
    </submittedName>
</protein>
<proteinExistence type="predicted"/>
<feature type="compositionally biased region" description="Gly residues" evidence="3">
    <location>
        <begin position="80"/>
        <end position="89"/>
    </location>
</feature>
<name>A0A6A0AS52_9ACTN</name>
<keyword evidence="1 7" id="KW-0808">Transferase</keyword>
<dbReference type="SUPFAM" id="SSF55729">
    <property type="entry name" value="Acyl-CoA N-acyltransferases (Nat)"/>
    <property type="match status" value="1"/>
</dbReference>
<dbReference type="CDD" id="cd02116">
    <property type="entry name" value="ACT"/>
    <property type="match status" value="1"/>
</dbReference>
<feature type="region of interest" description="Disordered" evidence="3">
    <location>
        <begin position="72"/>
        <end position="107"/>
    </location>
</feature>
<evidence type="ECO:0000256" key="1">
    <source>
        <dbReference type="ARBA" id="ARBA00022679"/>
    </source>
</evidence>
<keyword evidence="2" id="KW-0012">Acyltransferase</keyword>
<dbReference type="InterPro" id="IPR016181">
    <property type="entry name" value="Acyl_CoA_acyltransferase"/>
</dbReference>
<dbReference type="PANTHER" id="PTHR43877">
    <property type="entry name" value="AMINOALKYLPHOSPHONATE N-ACETYLTRANSFERASE-RELATED-RELATED"/>
    <property type="match status" value="1"/>
</dbReference>
<evidence type="ECO:0000313" key="8">
    <source>
        <dbReference type="Proteomes" id="UP000484988"/>
    </source>
</evidence>
<dbReference type="Proteomes" id="UP000484988">
    <property type="component" value="Unassembled WGS sequence"/>
</dbReference>
<evidence type="ECO:0000256" key="2">
    <source>
        <dbReference type="ARBA" id="ARBA00023315"/>
    </source>
</evidence>
<feature type="transmembrane region" description="Helical" evidence="4">
    <location>
        <begin position="19"/>
        <end position="40"/>
    </location>
</feature>
<dbReference type="Gene3D" id="3.40.630.30">
    <property type="match status" value="1"/>
</dbReference>
<keyword evidence="8" id="KW-1185">Reference proteome</keyword>
<comment type="caution">
    <text evidence="7">The sequence shown here is derived from an EMBL/GenBank/DDBJ whole genome shotgun (WGS) entry which is preliminary data.</text>
</comment>